<dbReference type="EMBL" id="JASCZI010242483">
    <property type="protein sequence ID" value="MED6211209.1"/>
    <property type="molecule type" value="Genomic_DNA"/>
</dbReference>
<organism evidence="1 2">
    <name type="scientific">Stylosanthes scabra</name>
    <dbReference type="NCBI Taxonomy" id="79078"/>
    <lineage>
        <taxon>Eukaryota</taxon>
        <taxon>Viridiplantae</taxon>
        <taxon>Streptophyta</taxon>
        <taxon>Embryophyta</taxon>
        <taxon>Tracheophyta</taxon>
        <taxon>Spermatophyta</taxon>
        <taxon>Magnoliopsida</taxon>
        <taxon>eudicotyledons</taxon>
        <taxon>Gunneridae</taxon>
        <taxon>Pentapetalae</taxon>
        <taxon>rosids</taxon>
        <taxon>fabids</taxon>
        <taxon>Fabales</taxon>
        <taxon>Fabaceae</taxon>
        <taxon>Papilionoideae</taxon>
        <taxon>50 kb inversion clade</taxon>
        <taxon>dalbergioids sensu lato</taxon>
        <taxon>Dalbergieae</taxon>
        <taxon>Pterocarpus clade</taxon>
        <taxon>Stylosanthes</taxon>
    </lineage>
</organism>
<gene>
    <name evidence="1" type="ORF">PIB30_071518</name>
</gene>
<evidence type="ECO:0000313" key="2">
    <source>
        <dbReference type="Proteomes" id="UP001341840"/>
    </source>
</evidence>
<protein>
    <submittedName>
        <fullName evidence="1">Uncharacterized protein</fullName>
    </submittedName>
</protein>
<dbReference type="Proteomes" id="UP001341840">
    <property type="component" value="Unassembled WGS sequence"/>
</dbReference>
<name>A0ABU6YML9_9FABA</name>
<proteinExistence type="predicted"/>
<reference evidence="1 2" key="1">
    <citation type="journal article" date="2023" name="Plants (Basel)">
        <title>Bridging the Gap: Combining Genomics and Transcriptomics Approaches to Understand Stylosanthes scabra, an Orphan Legume from the Brazilian Caatinga.</title>
        <authorList>
            <person name="Ferreira-Neto J.R.C."/>
            <person name="da Silva M.D."/>
            <person name="Binneck E."/>
            <person name="de Melo N.F."/>
            <person name="da Silva R.H."/>
            <person name="de Melo A.L.T.M."/>
            <person name="Pandolfi V."/>
            <person name="Bustamante F.O."/>
            <person name="Brasileiro-Vidal A.C."/>
            <person name="Benko-Iseppon A.M."/>
        </authorList>
    </citation>
    <scope>NUCLEOTIDE SEQUENCE [LARGE SCALE GENOMIC DNA]</scope>
    <source>
        <tissue evidence="1">Leaves</tissue>
    </source>
</reference>
<evidence type="ECO:0000313" key="1">
    <source>
        <dbReference type="EMBL" id="MED6211209.1"/>
    </source>
</evidence>
<comment type="caution">
    <text evidence="1">The sequence shown here is derived from an EMBL/GenBank/DDBJ whole genome shotgun (WGS) entry which is preliminary data.</text>
</comment>
<keyword evidence="2" id="KW-1185">Reference proteome</keyword>
<accession>A0ABU6YML9</accession>
<sequence>MPDPIYRGMMSTSPEGRRWFRDLVSLVLPGSPRALVVVFRIAQDLDQSWEEAARAGLRVVMRRYDSYVDYYNHHIVLRWKEKYIQLCEEYATLKAEHGLVTDVLQS</sequence>